<keyword evidence="6" id="KW-1185">Reference proteome</keyword>
<sequence length="414" mass="46405">MVHTPRAKPVLEIIPNNRFIVFHGDQHEAQTIKLNGVVRLTTPDAMSIKNVKIWLEGKRRISWFYMGGMAAGEVSDKKTFWREERALGTSGTHKINSGTIEWPFEYTLDPSMPESIEGMNSTYIVYYLHASVSRPGWNAKDITTTQHIRIVRTLGPEQMETTRSRTNADIWANKLSYSISIPTDAVVFGTSIVADVELSPIRKGVKLGKIEMRLIEAVTKRIQSAEVPDQRGDRCKVDESDVAKAEMEFPENSRVTFADESADNPIMEDEKYVFKATLELPKSLKQCRQDVDSHNINITHRFKLMVNIHNPEGHVSQLVCRLPVKLFISPNLPVDDSNEVQVAARTMTDAELNQQEVALNAPPEYGRHQLDALYNDINTGGYMSRAPSGSATPFYAQSRNGSSENVQSLSGIAD</sequence>
<dbReference type="GO" id="GO:0030674">
    <property type="term" value="F:protein-macromolecule adaptor activity"/>
    <property type="evidence" value="ECO:0007669"/>
    <property type="project" value="TreeGrafter"/>
</dbReference>
<dbReference type="Pfam" id="PF02752">
    <property type="entry name" value="Arrestin_C"/>
    <property type="match status" value="1"/>
</dbReference>
<proteinExistence type="inferred from homology"/>
<dbReference type="Gene3D" id="2.60.40.640">
    <property type="match status" value="1"/>
</dbReference>
<evidence type="ECO:0000313" key="6">
    <source>
        <dbReference type="Proteomes" id="UP000027730"/>
    </source>
</evidence>
<feature type="region of interest" description="Disordered" evidence="3">
    <location>
        <begin position="393"/>
        <end position="414"/>
    </location>
</feature>
<dbReference type="RefSeq" id="XP_013428368.1">
    <property type="nucleotide sequence ID" value="XM_013572914.1"/>
</dbReference>
<dbReference type="PANTHER" id="PTHR11188:SF17">
    <property type="entry name" value="FI21816P1"/>
    <property type="match status" value="1"/>
</dbReference>
<dbReference type="GO" id="GO:0005829">
    <property type="term" value="C:cytosol"/>
    <property type="evidence" value="ECO:0007669"/>
    <property type="project" value="TreeGrafter"/>
</dbReference>
<dbReference type="OrthoDB" id="2333384at2759"/>
<dbReference type="HOGENOM" id="CLU_018982_0_1_1"/>
<dbReference type="PANTHER" id="PTHR11188">
    <property type="entry name" value="ARRESTIN DOMAIN CONTAINING PROTEIN"/>
    <property type="match status" value="1"/>
</dbReference>
<evidence type="ECO:0000256" key="3">
    <source>
        <dbReference type="SAM" id="MobiDB-lite"/>
    </source>
</evidence>
<dbReference type="SUPFAM" id="SSF81296">
    <property type="entry name" value="E set domains"/>
    <property type="match status" value="1"/>
</dbReference>
<dbReference type="GO" id="GO:0005886">
    <property type="term" value="C:plasma membrane"/>
    <property type="evidence" value="ECO:0007669"/>
    <property type="project" value="TreeGrafter"/>
</dbReference>
<dbReference type="GO" id="GO:0031625">
    <property type="term" value="F:ubiquitin protein ligase binding"/>
    <property type="evidence" value="ECO:0007669"/>
    <property type="project" value="TreeGrafter"/>
</dbReference>
<protein>
    <recommendedName>
        <fullName evidence="4">Arrestin C-terminal-like domain-containing protein</fullName>
    </recommendedName>
</protein>
<dbReference type="GeneID" id="25408170"/>
<organism evidence="5 6">
    <name type="scientific">Aureobasidium namibiae CBS 147.97</name>
    <dbReference type="NCBI Taxonomy" id="1043004"/>
    <lineage>
        <taxon>Eukaryota</taxon>
        <taxon>Fungi</taxon>
        <taxon>Dikarya</taxon>
        <taxon>Ascomycota</taxon>
        <taxon>Pezizomycotina</taxon>
        <taxon>Dothideomycetes</taxon>
        <taxon>Dothideomycetidae</taxon>
        <taxon>Dothideales</taxon>
        <taxon>Saccotheciaceae</taxon>
        <taxon>Aureobasidium</taxon>
    </lineage>
</organism>
<dbReference type="Proteomes" id="UP000027730">
    <property type="component" value="Unassembled WGS sequence"/>
</dbReference>
<comment type="subunit">
    <text evidence="2">Interacts with hulA.</text>
</comment>
<evidence type="ECO:0000313" key="5">
    <source>
        <dbReference type="EMBL" id="KEQ74579.1"/>
    </source>
</evidence>
<evidence type="ECO:0000259" key="4">
    <source>
        <dbReference type="SMART" id="SM01017"/>
    </source>
</evidence>
<dbReference type="AlphaFoldDB" id="A0A074WSM4"/>
<feature type="non-terminal residue" evidence="5">
    <location>
        <position position="414"/>
    </location>
</feature>
<dbReference type="InterPro" id="IPR014752">
    <property type="entry name" value="Arrestin-like_C"/>
</dbReference>
<reference evidence="5 6" key="1">
    <citation type="journal article" date="2014" name="BMC Genomics">
        <title>Genome sequencing of four Aureobasidium pullulans varieties: biotechnological potential, stress tolerance, and description of new species.</title>
        <authorList>
            <person name="Gostin Ar C."/>
            <person name="Ohm R.A."/>
            <person name="Kogej T."/>
            <person name="Sonjak S."/>
            <person name="Turk M."/>
            <person name="Zajc J."/>
            <person name="Zalar P."/>
            <person name="Grube M."/>
            <person name="Sun H."/>
            <person name="Han J."/>
            <person name="Sharma A."/>
            <person name="Chiniquy J."/>
            <person name="Ngan C.Y."/>
            <person name="Lipzen A."/>
            <person name="Barry K."/>
            <person name="Grigoriev I.V."/>
            <person name="Gunde-Cimerman N."/>
        </authorList>
    </citation>
    <scope>NUCLEOTIDE SEQUENCE [LARGE SCALE GENOMIC DNA]</scope>
    <source>
        <strain evidence="5 6">CBS 147.97</strain>
    </source>
</reference>
<dbReference type="EMBL" id="KL584707">
    <property type="protein sequence ID" value="KEQ74579.1"/>
    <property type="molecule type" value="Genomic_DNA"/>
</dbReference>
<dbReference type="STRING" id="1043004.A0A074WSM4"/>
<dbReference type="SMART" id="SM01017">
    <property type="entry name" value="Arrestin_C"/>
    <property type="match status" value="1"/>
</dbReference>
<dbReference type="InterPro" id="IPR011021">
    <property type="entry name" value="Arrestin-like_N"/>
</dbReference>
<evidence type="ECO:0000256" key="2">
    <source>
        <dbReference type="ARBA" id="ARBA00038766"/>
    </source>
</evidence>
<accession>A0A074WSM4</accession>
<evidence type="ECO:0000256" key="1">
    <source>
        <dbReference type="ARBA" id="ARBA00005298"/>
    </source>
</evidence>
<dbReference type="GO" id="GO:0070086">
    <property type="term" value="P:ubiquitin-dependent endocytosis"/>
    <property type="evidence" value="ECO:0007669"/>
    <property type="project" value="TreeGrafter"/>
</dbReference>
<dbReference type="InterPro" id="IPR050357">
    <property type="entry name" value="Arrestin_domain-protein"/>
</dbReference>
<name>A0A074WSM4_9PEZI</name>
<dbReference type="Pfam" id="PF00339">
    <property type="entry name" value="Arrestin_N"/>
    <property type="match status" value="1"/>
</dbReference>
<dbReference type="InterPro" id="IPR014756">
    <property type="entry name" value="Ig_E-set"/>
</dbReference>
<gene>
    <name evidence="5" type="ORF">M436DRAFT_26662</name>
</gene>
<dbReference type="InterPro" id="IPR011022">
    <property type="entry name" value="Arrestin_C-like"/>
</dbReference>
<comment type="similarity">
    <text evidence="1">Belongs to the arrestin family.</text>
</comment>
<feature type="domain" description="Arrestin C-terminal-like" evidence="4">
    <location>
        <begin position="171"/>
        <end position="331"/>
    </location>
</feature>